<dbReference type="CDD" id="cd00683">
    <property type="entry name" value="Trans_IPPS_HH"/>
    <property type="match status" value="1"/>
</dbReference>
<proteinExistence type="inferred from homology"/>
<comment type="caution">
    <text evidence="17">The sequence shown here is derived from an EMBL/GenBank/DDBJ whole genome shotgun (WGS) entry which is preliminary data.</text>
</comment>
<dbReference type="AlphaFoldDB" id="A0A1W0WLT2"/>
<evidence type="ECO:0000256" key="12">
    <source>
        <dbReference type="ARBA" id="ARBA00045166"/>
    </source>
</evidence>
<name>A0A1W0WLT2_HYPEX</name>
<evidence type="ECO:0000256" key="15">
    <source>
        <dbReference type="ARBA" id="ARBA00048315"/>
    </source>
</evidence>
<dbReference type="Proteomes" id="UP000192578">
    <property type="component" value="Unassembled WGS sequence"/>
</dbReference>
<dbReference type="InterPro" id="IPR002060">
    <property type="entry name" value="Squ/phyt_synthse"/>
</dbReference>
<comment type="catalytic activity">
    <reaction evidence="14 16">
        <text>presqualene diphosphate + NADH + H(+) = squalene + diphosphate + NAD(+)</text>
        <dbReference type="Rhea" id="RHEA:22228"/>
        <dbReference type="ChEBI" id="CHEBI:15378"/>
        <dbReference type="ChEBI" id="CHEBI:15440"/>
        <dbReference type="ChEBI" id="CHEBI:33019"/>
        <dbReference type="ChEBI" id="CHEBI:57310"/>
        <dbReference type="ChEBI" id="CHEBI:57540"/>
        <dbReference type="ChEBI" id="CHEBI:57945"/>
    </reaction>
    <physiologicalReaction direction="left-to-right" evidence="14 16">
        <dbReference type="Rhea" id="RHEA:22229"/>
    </physiologicalReaction>
</comment>
<comment type="catalytic activity">
    <reaction evidence="15 16">
        <text>2 (2E,6E)-farnesyl diphosphate = presqualene diphosphate + diphosphate</text>
        <dbReference type="Rhea" id="RHEA:22672"/>
        <dbReference type="ChEBI" id="CHEBI:33019"/>
        <dbReference type="ChEBI" id="CHEBI:57310"/>
        <dbReference type="ChEBI" id="CHEBI:175763"/>
    </reaction>
    <physiologicalReaction direction="left-to-right" evidence="15 16">
        <dbReference type="Rhea" id="RHEA:22673"/>
    </physiologicalReaction>
</comment>
<sequence length="408" mass="46875">MELLRSWNHPDEIWALLKFKLVGCSAINSQCDLTLMSSDMRTCYEYLRLTSRSFCAVIMALDEDLRYAVCIYYLVLRALDTVEDDMTIPVDEKIPLLKAFHEKLYEPDWHYTQSKEKDRVVLENFNIISSEFRNLAPVFQSVIADSCREMGYGMTVFLDAKIDTYDQWDEYCHYVAGLVGIGLSKLFTASGLENTVVGQDEAISNSMGLFLQKTNIIRDYYEDILQKRLFWPKQAWIKYGNSLESLKDPRNLNNAVACLNELVTDALKHIPDVLTYLSRIRNQSVFNFCAIPQMMAIATLERCYNNPHVFRKNVKIRKGAAVRLMDQSTSMLAIRNFMNHFCTKIYNRIPPIDPNAGRTRTAVSYGIGPGYSLVRSDQSLLPGKTFYFALFAALLIAPWIRRAITKMP</sequence>
<dbReference type="PROSITE" id="PS01044">
    <property type="entry name" value="SQUALEN_PHYTOEN_SYN_1"/>
    <property type="match status" value="1"/>
</dbReference>
<reference evidence="18" key="1">
    <citation type="submission" date="2017-01" db="EMBL/GenBank/DDBJ databases">
        <title>Comparative genomics of anhydrobiosis in the tardigrade Hypsibius dujardini.</title>
        <authorList>
            <person name="Yoshida Y."/>
            <person name="Koutsovoulos G."/>
            <person name="Laetsch D."/>
            <person name="Stevens L."/>
            <person name="Kumar S."/>
            <person name="Horikawa D."/>
            <person name="Ishino K."/>
            <person name="Komine S."/>
            <person name="Tomita M."/>
            <person name="Blaxter M."/>
            <person name="Arakawa K."/>
        </authorList>
    </citation>
    <scope>NUCLEOTIDE SEQUENCE [LARGE SCALE GENOMIC DNA]</scope>
    <source>
        <strain evidence="18">Z151</strain>
    </source>
</reference>
<dbReference type="FunFam" id="1.10.600.10:FF:000003">
    <property type="entry name" value="Farnesyl-diphosphate farnesyltransferase 1"/>
    <property type="match status" value="1"/>
</dbReference>
<dbReference type="SUPFAM" id="SSF48576">
    <property type="entry name" value="Terpenoid synthases"/>
    <property type="match status" value="1"/>
</dbReference>
<keyword evidence="6" id="KW-0444">Lipid biosynthesis</keyword>
<dbReference type="GO" id="GO:0055056">
    <property type="term" value="F:D-glucose transmembrane transporter activity"/>
    <property type="evidence" value="ECO:0007669"/>
    <property type="project" value="UniProtKB-UniRule"/>
</dbReference>
<protein>
    <recommendedName>
        <fullName evidence="5 16">Squalene synthase</fullName>
        <shortName evidence="16">SQS</shortName>
        <shortName evidence="16">SS</shortName>
        <ecNumber evidence="4 16">2.5.1.21</ecNumber>
    </recommendedName>
</protein>
<dbReference type="EC" id="2.5.1.21" evidence="4 16"/>
<evidence type="ECO:0000256" key="4">
    <source>
        <dbReference type="ARBA" id="ARBA00012373"/>
    </source>
</evidence>
<accession>A0A1W0WLT2</accession>
<dbReference type="InterPro" id="IPR033904">
    <property type="entry name" value="Trans_IPPS_HH"/>
</dbReference>
<dbReference type="SFLD" id="SFLDG01018">
    <property type="entry name" value="Squalene/Phytoene_Synthase_Lik"/>
    <property type="match status" value="1"/>
</dbReference>
<evidence type="ECO:0000256" key="3">
    <source>
        <dbReference type="ARBA" id="ARBA00006251"/>
    </source>
</evidence>
<keyword evidence="18" id="KW-1185">Reference proteome</keyword>
<dbReference type="UniPathway" id="UPA00767">
    <property type="reaction ID" value="UER00751"/>
</dbReference>
<dbReference type="SFLD" id="SFLDS00005">
    <property type="entry name" value="Isoprenoid_Synthase_Type_I"/>
    <property type="match status" value="1"/>
</dbReference>
<dbReference type="PANTHER" id="PTHR11626:SF2">
    <property type="entry name" value="SQUALENE SYNTHASE"/>
    <property type="match status" value="1"/>
</dbReference>
<dbReference type="GO" id="GO:0006695">
    <property type="term" value="P:cholesterol biosynthetic process"/>
    <property type="evidence" value="ECO:0007669"/>
    <property type="project" value="TreeGrafter"/>
</dbReference>
<dbReference type="InterPro" id="IPR006449">
    <property type="entry name" value="Squal_synth-like"/>
</dbReference>
<keyword evidence="8 16" id="KW-0812">Transmembrane</keyword>
<dbReference type="PROSITE" id="PS01045">
    <property type="entry name" value="SQUALEN_PHYTOEN_SYN_2"/>
    <property type="match status" value="1"/>
</dbReference>
<dbReference type="NCBIfam" id="TIGR01559">
    <property type="entry name" value="squal_synth"/>
    <property type="match status" value="1"/>
</dbReference>
<keyword evidence="11 16" id="KW-0472">Membrane</keyword>
<evidence type="ECO:0000256" key="5">
    <source>
        <dbReference type="ARBA" id="ARBA00015135"/>
    </source>
</evidence>
<dbReference type="OrthoDB" id="431150at2759"/>
<evidence type="ECO:0000256" key="11">
    <source>
        <dbReference type="ARBA" id="ARBA00023136"/>
    </source>
</evidence>
<dbReference type="EMBL" id="MTYJ01000077">
    <property type="protein sequence ID" value="OQV16171.1"/>
    <property type="molecule type" value="Genomic_DNA"/>
</dbReference>
<comment type="subcellular location">
    <subcellularLocation>
        <location evidence="2">Membrane</location>
    </subcellularLocation>
</comment>
<dbReference type="InterPro" id="IPR044844">
    <property type="entry name" value="Trans_IPPS_euk-type"/>
</dbReference>
<dbReference type="InterPro" id="IPR019845">
    <property type="entry name" value="Squalene/phytoene_synthase_CS"/>
</dbReference>
<comment type="function">
    <text evidence="12">Catalyzes the condensation of 2 farnesyl pyrophosphate (FPP) moieties to form squalene. Proceeds in two distinct steps. In the first half-reaction, two molecules of FPP react to form the stable presqualene diphosphate intermediate (PSQPP), with concomitant release of a proton and a molecule of inorganic diphosphate. In the second half-reaction, PSQPP undergoes heterolysis, isomerization, and reduction with NADPH or NADH to form squalene. It is the first committed enzyme of the sterol biosynthesis pathway.</text>
</comment>
<comment type="pathway">
    <text evidence="16">Terpene metabolism; lanosterol biosynthesis; lanosterol from farnesyl diphosphate: step 1/3.</text>
</comment>
<dbReference type="GO" id="GO:0045338">
    <property type="term" value="P:farnesyl diphosphate metabolic process"/>
    <property type="evidence" value="ECO:0007669"/>
    <property type="project" value="InterPro"/>
</dbReference>
<comment type="catalytic activity">
    <reaction evidence="16">
        <text>2 (2E,6E)-farnesyl diphosphate + NADPH + H(+) = squalene + 2 diphosphate + NADP(+)</text>
        <dbReference type="Rhea" id="RHEA:32295"/>
        <dbReference type="ChEBI" id="CHEBI:15378"/>
        <dbReference type="ChEBI" id="CHEBI:15440"/>
        <dbReference type="ChEBI" id="CHEBI:33019"/>
        <dbReference type="ChEBI" id="CHEBI:57783"/>
        <dbReference type="ChEBI" id="CHEBI:58349"/>
        <dbReference type="ChEBI" id="CHEBI:175763"/>
        <dbReference type="EC" id="2.5.1.21"/>
    </reaction>
</comment>
<dbReference type="PANTHER" id="PTHR11626">
    <property type="entry name" value="FARNESYL-DIPHOSPHATE FARNESYLTRANSFERASE"/>
    <property type="match status" value="1"/>
</dbReference>
<evidence type="ECO:0000256" key="10">
    <source>
        <dbReference type="ARBA" id="ARBA00023098"/>
    </source>
</evidence>
<evidence type="ECO:0000256" key="9">
    <source>
        <dbReference type="ARBA" id="ARBA00022989"/>
    </source>
</evidence>
<keyword evidence="10" id="KW-0443">Lipid metabolism</keyword>
<dbReference type="Gene3D" id="1.10.600.10">
    <property type="entry name" value="Farnesyl Diphosphate Synthase"/>
    <property type="match status" value="1"/>
</dbReference>
<evidence type="ECO:0000256" key="16">
    <source>
        <dbReference type="RuleBase" id="RU368088"/>
    </source>
</evidence>
<dbReference type="InterPro" id="IPR008949">
    <property type="entry name" value="Isoprenoid_synthase_dom_sf"/>
</dbReference>
<evidence type="ECO:0000313" key="18">
    <source>
        <dbReference type="Proteomes" id="UP000192578"/>
    </source>
</evidence>
<evidence type="ECO:0000256" key="8">
    <source>
        <dbReference type="ARBA" id="ARBA00022692"/>
    </source>
</evidence>
<evidence type="ECO:0000256" key="2">
    <source>
        <dbReference type="ARBA" id="ARBA00004370"/>
    </source>
</evidence>
<evidence type="ECO:0000256" key="13">
    <source>
        <dbReference type="ARBA" id="ARBA00047468"/>
    </source>
</evidence>
<gene>
    <name evidence="17" type="ORF">BV898_09656</name>
</gene>
<comment type="similarity">
    <text evidence="3 16">Belongs to the phytoene/squalene synthase family.</text>
</comment>
<keyword evidence="9 16" id="KW-1133">Transmembrane helix</keyword>
<evidence type="ECO:0000256" key="14">
    <source>
        <dbReference type="ARBA" id="ARBA00047541"/>
    </source>
</evidence>
<comment type="cofactor">
    <cofactor evidence="1 16">
        <name>Mg(2+)</name>
        <dbReference type="ChEBI" id="CHEBI:18420"/>
    </cofactor>
</comment>
<feature type="transmembrane region" description="Helical" evidence="16">
    <location>
        <begin position="385"/>
        <end position="404"/>
    </location>
</feature>
<comment type="catalytic activity">
    <reaction evidence="13 16">
        <text>presqualene diphosphate + NADPH + H(+) = squalene + diphosphate + NADP(+)</text>
        <dbReference type="Rhea" id="RHEA:22232"/>
        <dbReference type="ChEBI" id="CHEBI:15378"/>
        <dbReference type="ChEBI" id="CHEBI:15440"/>
        <dbReference type="ChEBI" id="CHEBI:33019"/>
        <dbReference type="ChEBI" id="CHEBI:57310"/>
        <dbReference type="ChEBI" id="CHEBI:57783"/>
        <dbReference type="ChEBI" id="CHEBI:58349"/>
    </reaction>
    <physiologicalReaction direction="left-to-right" evidence="13 16">
        <dbReference type="Rhea" id="RHEA:22233"/>
    </physiologicalReaction>
</comment>
<evidence type="ECO:0000256" key="1">
    <source>
        <dbReference type="ARBA" id="ARBA00001946"/>
    </source>
</evidence>
<keyword evidence="7 16" id="KW-0808">Transferase</keyword>
<organism evidence="17 18">
    <name type="scientific">Hypsibius exemplaris</name>
    <name type="common">Freshwater tardigrade</name>
    <dbReference type="NCBI Taxonomy" id="2072580"/>
    <lineage>
        <taxon>Eukaryota</taxon>
        <taxon>Metazoa</taxon>
        <taxon>Ecdysozoa</taxon>
        <taxon>Tardigrada</taxon>
        <taxon>Eutardigrada</taxon>
        <taxon>Parachela</taxon>
        <taxon>Hypsibioidea</taxon>
        <taxon>Hypsibiidae</taxon>
        <taxon>Hypsibius</taxon>
    </lineage>
</organism>
<dbReference type="GO" id="GO:0005789">
    <property type="term" value="C:endoplasmic reticulum membrane"/>
    <property type="evidence" value="ECO:0007669"/>
    <property type="project" value="TreeGrafter"/>
</dbReference>
<evidence type="ECO:0000256" key="7">
    <source>
        <dbReference type="ARBA" id="ARBA00022679"/>
    </source>
</evidence>
<dbReference type="Pfam" id="PF00494">
    <property type="entry name" value="SQS_PSY"/>
    <property type="match status" value="1"/>
</dbReference>
<evidence type="ECO:0000313" key="17">
    <source>
        <dbReference type="EMBL" id="OQV16171.1"/>
    </source>
</evidence>
<evidence type="ECO:0000256" key="6">
    <source>
        <dbReference type="ARBA" id="ARBA00022516"/>
    </source>
</evidence>
<dbReference type="GO" id="GO:0051996">
    <property type="term" value="F:squalene synthase [NAD(P)H] activity"/>
    <property type="evidence" value="ECO:0007669"/>
    <property type="project" value="UniProtKB-UniRule"/>
</dbReference>
<comment type="catalytic activity">
    <reaction evidence="16">
        <text>2 (2E,6E)-farnesyl diphosphate + NADH + H(+) = squalene + 2 diphosphate + NAD(+)</text>
        <dbReference type="Rhea" id="RHEA:32299"/>
        <dbReference type="ChEBI" id="CHEBI:15378"/>
        <dbReference type="ChEBI" id="CHEBI:15440"/>
        <dbReference type="ChEBI" id="CHEBI:33019"/>
        <dbReference type="ChEBI" id="CHEBI:57540"/>
        <dbReference type="ChEBI" id="CHEBI:57945"/>
        <dbReference type="ChEBI" id="CHEBI:175763"/>
        <dbReference type="EC" id="2.5.1.21"/>
    </reaction>
</comment>